<protein>
    <submittedName>
        <fullName evidence="2">Uncharacterized protein</fullName>
    </submittedName>
</protein>
<dbReference type="PROSITE" id="PS51257">
    <property type="entry name" value="PROKAR_LIPOPROTEIN"/>
    <property type="match status" value="1"/>
</dbReference>
<dbReference type="AlphaFoldDB" id="A0A5J4YVU0"/>
<organism evidence="2 3">
    <name type="scientific">Porphyridium purpureum</name>
    <name type="common">Red alga</name>
    <name type="synonym">Porphyridium cruentum</name>
    <dbReference type="NCBI Taxonomy" id="35688"/>
    <lineage>
        <taxon>Eukaryota</taxon>
        <taxon>Rhodophyta</taxon>
        <taxon>Bangiophyceae</taxon>
        <taxon>Porphyridiales</taxon>
        <taxon>Porphyridiaceae</taxon>
        <taxon>Porphyridium</taxon>
    </lineage>
</organism>
<evidence type="ECO:0000256" key="1">
    <source>
        <dbReference type="SAM" id="SignalP"/>
    </source>
</evidence>
<reference evidence="3" key="1">
    <citation type="journal article" date="2019" name="Nat. Commun.">
        <title>Expansion of phycobilisome linker gene families in mesophilic red algae.</title>
        <authorList>
            <person name="Lee J."/>
            <person name="Kim D."/>
            <person name="Bhattacharya D."/>
            <person name="Yoon H.S."/>
        </authorList>
    </citation>
    <scope>NUCLEOTIDE SEQUENCE [LARGE SCALE GENOMIC DNA]</scope>
    <source>
        <strain evidence="3">CCMP 1328</strain>
    </source>
</reference>
<accession>A0A5J4YVU0</accession>
<feature type="chain" id="PRO_5023904140" evidence="1">
    <location>
        <begin position="22"/>
        <end position="261"/>
    </location>
</feature>
<evidence type="ECO:0000313" key="3">
    <source>
        <dbReference type="Proteomes" id="UP000324585"/>
    </source>
</evidence>
<feature type="signal peptide" evidence="1">
    <location>
        <begin position="1"/>
        <end position="21"/>
    </location>
</feature>
<comment type="caution">
    <text evidence="2">The sequence shown here is derived from an EMBL/GenBank/DDBJ whole genome shotgun (WGS) entry which is preliminary data.</text>
</comment>
<keyword evidence="3" id="KW-1185">Reference proteome</keyword>
<dbReference type="Proteomes" id="UP000324585">
    <property type="component" value="Unassembled WGS sequence"/>
</dbReference>
<proteinExistence type="predicted"/>
<name>A0A5J4YVU0_PORPP</name>
<evidence type="ECO:0000313" key="2">
    <source>
        <dbReference type="EMBL" id="KAA8495629.1"/>
    </source>
</evidence>
<dbReference type="EMBL" id="VRMN01000003">
    <property type="protein sequence ID" value="KAA8495629.1"/>
    <property type="molecule type" value="Genomic_DNA"/>
</dbReference>
<sequence>MKSFVVTCALALLACVAVASSEVAPEIDGVTLADLNEDTALHTYKSSEYKEDDSYSKSKLGCEAGDKFPCGKECKTFYKSEKYDYYVEKPVKYYETIKKPYTIEVPKKVPYYDTKYVKYPCEKKAYDKKDYGYDDKKDKKDYGYDDKKDYGYDDKKDDKYDSKKDGYGYSYRNYDSYDKKEDYGYSKPKYCTKAVKELKYKTEYDTVTKYKEEKVERVKYEKELKTEYKKVPYEVCYQWYCKTYTCTKHVDVEKIEDDKKY</sequence>
<keyword evidence="1" id="KW-0732">Signal</keyword>
<gene>
    <name evidence="2" type="ORF">FVE85_1784</name>
</gene>